<sequence>MPSGIPGKRLPVVKLMEASSLEQYNLDHHRYLPRCVQFVPYSFKDNHDLDQLEISALTRLNLVAFGANHDQREEFRPIKIAHKQFAAFRPGDYLPETVETNANKKLVSGQPYEEINYYKEAAPYGPTYYLMTVLSELFWCNVCSPRFTSAQVYAYMRTLHGFRTNWAKALLHGLRTEILFLQKRARDDNEDGWIAWSHMSREGDIDYRGLLTKFPVLIDDLREIREKCKMSDDIPIATPVQDGSVDPPTPSSSKRKRQVQDVNIGNRAKQPKPAPIASPSRPPKMAVRTRFTTNPNAPTANTSAPTPSAPTPSAPSRSAPTPTGPLFVVTQNDIDSLSSIDLECEEIASDLSEHIFEVLLSRLQAFVTPLQASASSAWEWKAQVESLTSQLTTAGHNEPFMKLQLLSVRNDLDKVRKEVKDVWKVQVSTLTSRLETTERSNASLQREVADFRQKLADAKKEAAIEANAKRAEIQSQLQASQQEAILKLKNQLSEAQQEVINWQKKEAEWHAATSSLKNQLQESKVVTDQTASVQREVAELQQLLQSKDVTCAKFKTAVEVEWQKVADLELKL</sequence>
<dbReference type="EMBL" id="JBJQOH010000004">
    <property type="protein sequence ID" value="KAL3690541.1"/>
    <property type="molecule type" value="Genomic_DNA"/>
</dbReference>
<feature type="coiled-coil region" evidence="1">
    <location>
        <begin position="427"/>
        <end position="505"/>
    </location>
</feature>
<feature type="compositionally biased region" description="Low complexity" evidence="2">
    <location>
        <begin position="288"/>
        <end position="306"/>
    </location>
</feature>
<accession>A0ABD3HI20</accession>
<dbReference type="AlphaFoldDB" id="A0ABD3HI20"/>
<proteinExistence type="predicted"/>
<evidence type="ECO:0000256" key="1">
    <source>
        <dbReference type="SAM" id="Coils"/>
    </source>
</evidence>
<keyword evidence="1" id="KW-0175">Coiled coil</keyword>
<name>A0ABD3HI20_9MARC</name>
<comment type="caution">
    <text evidence="3">The sequence shown here is derived from an EMBL/GenBank/DDBJ whole genome shotgun (WGS) entry which is preliminary data.</text>
</comment>
<dbReference type="Proteomes" id="UP001633002">
    <property type="component" value="Unassembled WGS sequence"/>
</dbReference>
<protein>
    <submittedName>
        <fullName evidence="3">Uncharacterized protein</fullName>
    </submittedName>
</protein>
<evidence type="ECO:0000256" key="2">
    <source>
        <dbReference type="SAM" id="MobiDB-lite"/>
    </source>
</evidence>
<keyword evidence="4" id="KW-1185">Reference proteome</keyword>
<feature type="region of interest" description="Disordered" evidence="2">
    <location>
        <begin position="233"/>
        <end position="324"/>
    </location>
</feature>
<feature type="compositionally biased region" description="Pro residues" evidence="2">
    <location>
        <begin position="272"/>
        <end position="282"/>
    </location>
</feature>
<gene>
    <name evidence="3" type="ORF">R1sor_016850</name>
</gene>
<evidence type="ECO:0000313" key="4">
    <source>
        <dbReference type="Proteomes" id="UP001633002"/>
    </source>
</evidence>
<evidence type="ECO:0000313" key="3">
    <source>
        <dbReference type="EMBL" id="KAL3690541.1"/>
    </source>
</evidence>
<organism evidence="3 4">
    <name type="scientific">Riccia sorocarpa</name>
    <dbReference type="NCBI Taxonomy" id="122646"/>
    <lineage>
        <taxon>Eukaryota</taxon>
        <taxon>Viridiplantae</taxon>
        <taxon>Streptophyta</taxon>
        <taxon>Embryophyta</taxon>
        <taxon>Marchantiophyta</taxon>
        <taxon>Marchantiopsida</taxon>
        <taxon>Marchantiidae</taxon>
        <taxon>Marchantiales</taxon>
        <taxon>Ricciaceae</taxon>
        <taxon>Riccia</taxon>
    </lineage>
</organism>
<reference evidence="3 4" key="1">
    <citation type="submission" date="2024-09" db="EMBL/GenBank/DDBJ databases">
        <title>Chromosome-scale assembly of Riccia sorocarpa.</title>
        <authorList>
            <person name="Paukszto L."/>
        </authorList>
    </citation>
    <scope>NUCLEOTIDE SEQUENCE [LARGE SCALE GENOMIC DNA]</scope>
    <source>
        <strain evidence="3">LP-2024</strain>
        <tissue evidence="3">Aerial parts of the thallus</tissue>
    </source>
</reference>